<evidence type="ECO:0000256" key="1">
    <source>
        <dbReference type="ARBA" id="ARBA00022441"/>
    </source>
</evidence>
<dbReference type="EMBL" id="PJQY01003319">
    <property type="protein sequence ID" value="PQM38333.1"/>
    <property type="molecule type" value="Genomic_DNA"/>
</dbReference>
<gene>
    <name evidence="5" type="ORF">Pyn_35448</name>
</gene>
<dbReference type="SMART" id="SM00612">
    <property type="entry name" value="Kelch"/>
    <property type="match status" value="2"/>
</dbReference>
<keyword evidence="1" id="KW-0880">Kelch repeat</keyword>
<comment type="caution">
    <text evidence="5">The sequence shown here is derived from an EMBL/GenBank/DDBJ whole genome shotgun (WGS) entry which is preliminary data.</text>
</comment>
<evidence type="ECO:0000313" key="5">
    <source>
        <dbReference type="EMBL" id="PQM38333.1"/>
    </source>
</evidence>
<dbReference type="InterPro" id="IPR001810">
    <property type="entry name" value="F-box_dom"/>
</dbReference>
<dbReference type="InterPro" id="IPR006652">
    <property type="entry name" value="Kelch_1"/>
</dbReference>
<evidence type="ECO:0000313" key="6">
    <source>
        <dbReference type="Proteomes" id="UP000250321"/>
    </source>
</evidence>
<dbReference type="AlphaFoldDB" id="A0A314ULD0"/>
<evidence type="ECO:0000259" key="4">
    <source>
        <dbReference type="SMART" id="SM00256"/>
    </source>
</evidence>
<dbReference type="CDD" id="cd22152">
    <property type="entry name" value="F-box_AtAFR-like"/>
    <property type="match status" value="1"/>
</dbReference>
<dbReference type="Pfam" id="PF00646">
    <property type="entry name" value="F-box"/>
    <property type="match status" value="1"/>
</dbReference>
<dbReference type="Gene3D" id="2.120.10.80">
    <property type="entry name" value="Kelch-type beta propeller"/>
    <property type="match status" value="1"/>
</dbReference>
<dbReference type="SUPFAM" id="SSF117281">
    <property type="entry name" value="Kelch motif"/>
    <property type="match status" value="1"/>
</dbReference>
<feature type="compositionally biased region" description="Low complexity" evidence="3">
    <location>
        <begin position="1"/>
        <end position="22"/>
    </location>
</feature>
<proteinExistence type="predicted"/>
<dbReference type="InterPro" id="IPR015915">
    <property type="entry name" value="Kelch-typ_b-propeller"/>
</dbReference>
<keyword evidence="6" id="KW-1185">Reference proteome</keyword>
<dbReference type="Pfam" id="PF01344">
    <property type="entry name" value="Kelch_1"/>
    <property type="match status" value="2"/>
</dbReference>
<dbReference type="OrthoDB" id="45365at2759"/>
<feature type="region of interest" description="Disordered" evidence="3">
    <location>
        <begin position="371"/>
        <end position="392"/>
    </location>
</feature>
<keyword evidence="2" id="KW-0677">Repeat</keyword>
<feature type="domain" description="F-box" evidence="4">
    <location>
        <begin position="35"/>
        <end position="75"/>
    </location>
</feature>
<evidence type="ECO:0000256" key="2">
    <source>
        <dbReference type="ARBA" id="ARBA00022737"/>
    </source>
</evidence>
<dbReference type="SUPFAM" id="SSF81383">
    <property type="entry name" value="F-box domain"/>
    <property type="match status" value="1"/>
</dbReference>
<sequence>MAAVKSSSSSVSNQVSDQCSDQESSNKSEPLIPGLPDEIAELCLLYLPYPYQALVRSVSASWNRAITDSSFVRCKKSLSLPLPYLFVFAFNKVTSRIQWQALDPRSGRWFVLPPMPCPKAACPPGFACTSLPRQGKLIVLGGVRSDSECSTRTTIVYRTSTNQWSIAAPMRTPRSFFDAGNINGKILAVGGGVARNGDLIRAVDCYDPENDTWAASAALPTNQAKYDSNVVGNKMYVTEGWVWPFMLSPRGVVYDPDEDTWQEMRRGMRDGWTGVSVVVGERLLVISEYGDCPMKVYDPAEDTWRYVSGDKFPCEALRRPFAASGVEGNIYVVACGLNVGIGRLSECGGGKAKKQLQFSFFSLKYTKNTATRDRKGGKTEKGASNPETRKGSRGLKEEGTMCFVFVCGEDETVLSRQPAPGACPYCGGMVQAMDVESRWTFCFLPLYWKTKRKLYCAVCTRRLVVQ</sequence>
<protein>
    <submittedName>
        <fullName evidence="5">F-box protein AFR</fullName>
    </submittedName>
</protein>
<dbReference type="InterPro" id="IPR036047">
    <property type="entry name" value="F-box-like_dom_sf"/>
</dbReference>
<dbReference type="SMART" id="SM00256">
    <property type="entry name" value="FBOX"/>
    <property type="match status" value="1"/>
</dbReference>
<dbReference type="PANTHER" id="PTHR46344">
    <property type="entry name" value="OS02G0202900 PROTEIN"/>
    <property type="match status" value="1"/>
</dbReference>
<dbReference type="PANTHER" id="PTHR46344:SF4">
    <property type="entry name" value="OS07G0153400 PROTEIN"/>
    <property type="match status" value="1"/>
</dbReference>
<accession>A0A314ULD0</accession>
<name>A0A314ULD0_PRUYE</name>
<evidence type="ECO:0000256" key="3">
    <source>
        <dbReference type="SAM" id="MobiDB-lite"/>
    </source>
</evidence>
<dbReference type="Proteomes" id="UP000250321">
    <property type="component" value="Unassembled WGS sequence"/>
</dbReference>
<organism evidence="5 6">
    <name type="scientific">Prunus yedoensis var. nudiflora</name>
    <dbReference type="NCBI Taxonomy" id="2094558"/>
    <lineage>
        <taxon>Eukaryota</taxon>
        <taxon>Viridiplantae</taxon>
        <taxon>Streptophyta</taxon>
        <taxon>Embryophyta</taxon>
        <taxon>Tracheophyta</taxon>
        <taxon>Spermatophyta</taxon>
        <taxon>Magnoliopsida</taxon>
        <taxon>eudicotyledons</taxon>
        <taxon>Gunneridae</taxon>
        <taxon>Pentapetalae</taxon>
        <taxon>rosids</taxon>
        <taxon>fabids</taxon>
        <taxon>Rosales</taxon>
        <taxon>Rosaceae</taxon>
        <taxon>Amygdaloideae</taxon>
        <taxon>Amygdaleae</taxon>
        <taxon>Prunus</taxon>
    </lineage>
</organism>
<reference evidence="5 6" key="1">
    <citation type="submission" date="2018-02" db="EMBL/GenBank/DDBJ databases">
        <title>Draft genome of wild Prunus yedoensis var. nudiflora.</title>
        <authorList>
            <person name="Baek S."/>
            <person name="Kim J.-H."/>
            <person name="Choi K."/>
            <person name="Kim G.-B."/>
            <person name="Cho A."/>
            <person name="Jang H."/>
            <person name="Shin C.-H."/>
            <person name="Yu H.-J."/>
            <person name="Mun J.-H."/>
        </authorList>
    </citation>
    <scope>NUCLEOTIDE SEQUENCE [LARGE SCALE GENOMIC DNA]</scope>
    <source>
        <strain evidence="6">cv. Jeju island</strain>
        <tissue evidence="5">Leaf</tissue>
    </source>
</reference>
<feature type="region of interest" description="Disordered" evidence="3">
    <location>
        <begin position="1"/>
        <end position="32"/>
    </location>
</feature>